<dbReference type="HAMAP" id="MF_01144">
    <property type="entry name" value="UPF0299"/>
    <property type="match status" value="1"/>
</dbReference>
<dbReference type="Pfam" id="PF03788">
    <property type="entry name" value="LrgA"/>
    <property type="match status" value="1"/>
</dbReference>
<dbReference type="InterPro" id="IPR022957">
    <property type="entry name" value="Uncharacterised_UPF0299"/>
</dbReference>
<dbReference type="PANTHER" id="PTHR33931:SF5">
    <property type="entry name" value="UPF0299 MEMBRANE PROTEIN YOHJ"/>
    <property type="match status" value="1"/>
</dbReference>
<feature type="transmembrane region" description="Helical" evidence="8">
    <location>
        <begin position="78"/>
        <end position="97"/>
    </location>
</feature>
<keyword evidence="3 8" id="KW-1003">Cell membrane</keyword>
<dbReference type="Proteomes" id="UP000005723">
    <property type="component" value="Unassembled WGS sequence"/>
</dbReference>
<dbReference type="GO" id="GO:0005886">
    <property type="term" value="C:plasma membrane"/>
    <property type="evidence" value="ECO:0007669"/>
    <property type="project" value="UniProtKB-SubCell"/>
</dbReference>
<accession>D4E8T3</accession>
<evidence type="ECO:0000313" key="9">
    <source>
        <dbReference type="EMBL" id="EFE93699.1"/>
    </source>
</evidence>
<dbReference type="InterPro" id="IPR005538">
    <property type="entry name" value="LrgA/CidA"/>
</dbReference>
<keyword evidence="5 8" id="KW-0812">Transmembrane</keyword>
<proteinExistence type="inferred from homology"/>
<keyword evidence="7 8" id="KW-0472">Membrane</keyword>
<gene>
    <name evidence="9" type="primary">lrgA</name>
    <name evidence="9" type="ORF">HMPREF0758_4583</name>
</gene>
<organism evidence="9 10">
    <name type="scientific">Serratia odorifera DSM 4582</name>
    <dbReference type="NCBI Taxonomy" id="667129"/>
    <lineage>
        <taxon>Bacteria</taxon>
        <taxon>Pseudomonadati</taxon>
        <taxon>Pseudomonadota</taxon>
        <taxon>Gammaproteobacteria</taxon>
        <taxon>Enterobacterales</taxon>
        <taxon>Yersiniaceae</taxon>
        <taxon>Serratia</taxon>
    </lineage>
</organism>
<feature type="transmembrane region" description="Helical" evidence="8">
    <location>
        <begin position="45"/>
        <end position="66"/>
    </location>
</feature>
<evidence type="ECO:0000256" key="1">
    <source>
        <dbReference type="ARBA" id="ARBA00004429"/>
    </source>
</evidence>
<evidence type="ECO:0000256" key="5">
    <source>
        <dbReference type="ARBA" id="ARBA00022692"/>
    </source>
</evidence>
<feature type="transmembrane region" description="Helical" evidence="8">
    <location>
        <begin position="21"/>
        <end position="39"/>
    </location>
</feature>
<keyword evidence="6 8" id="KW-1133">Transmembrane helix</keyword>
<evidence type="ECO:0000313" key="10">
    <source>
        <dbReference type="Proteomes" id="UP000005723"/>
    </source>
</evidence>
<evidence type="ECO:0000256" key="6">
    <source>
        <dbReference type="ARBA" id="ARBA00022989"/>
    </source>
</evidence>
<feature type="transmembrane region" description="Helical" evidence="8">
    <location>
        <begin position="103"/>
        <end position="124"/>
    </location>
</feature>
<dbReference type="PANTHER" id="PTHR33931">
    <property type="entry name" value="HOLIN-LIKE PROTEIN CIDA-RELATED"/>
    <property type="match status" value="1"/>
</dbReference>
<name>D4E8T3_SEROD</name>
<dbReference type="STRING" id="667129.HMPREF0758_4583"/>
<protein>
    <recommendedName>
        <fullName evidence="8">UPF0299 membrane protein HMPREF0758_4583</fullName>
    </recommendedName>
</protein>
<evidence type="ECO:0000256" key="7">
    <source>
        <dbReference type="ARBA" id="ARBA00023136"/>
    </source>
</evidence>
<dbReference type="EMBL" id="ADBY01000058">
    <property type="protein sequence ID" value="EFE93699.1"/>
    <property type="molecule type" value="Genomic_DNA"/>
</dbReference>
<reference evidence="9 10" key="1">
    <citation type="submission" date="2010-01" db="EMBL/GenBank/DDBJ databases">
        <authorList>
            <person name="Muzny D."/>
            <person name="Qin X."/>
            <person name="Deng J."/>
            <person name="Jiang H."/>
            <person name="Liu Y."/>
            <person name="Qu J."/>
            <person name="Song X.-Z."/>
            <person name="Zhang L."/>
            <person name="Thornton R."/>
            <person name="Coyle M."/>
            <person name="Francisco L."/>
            <person name="Jackson L."/>
            <person name="Javaid M."/>
            <person name="Korchina V."/>
            <person name="Kovar C."/>
            <person name="Mata R."/>
            <person name="Mathew T."/>
            <person name="Ngo R."/>
            <person name="Nguyen L."/>
            <person name="Nguyen N."/>
            <person name="Okwuonu G."/>
            <person name="Ongeri F."/>
            <person name="Pham C."/>
            <person name="Simmons D."/>
            <person name="Wilczek-Boney K."/>
            <person name="Hale W."/>
            <person name="Jakkamsetti A."/>
            <person name="Pham P."/>
            <person name="Ruth R."/>
            <person name="San Lucas F."/>
            <person name="Warren J."/>
            <person name="Zhang J."/>
            <person name="Zhao Z."/>
            <person name="Zhou C."/>
            <person name="Zhu D."/>
            <person name="Lee S."/>
            <person name="Bess C."/>
            <person name="Blankenburg K."/>
            <person name="Forbes L."/>
            <person name="Fu Q."/>
            <person name="Gubbala S."/>
            <person name="Hirani K."/>
            <person name="Jayaseelan J.C."/>
            <person name="Lara F."/>
            <person name="Munidasa M."/>
            <person name="Palculict T."/>
            <person name="Patil S."/>
            <person name="Pu L.-L."/>
            <person name="Saada N."/>
            <person name="Tang L."/>
            <person name="Weissenberger G."/>
            <person name="Zhu Y."/>
            <person name="Hemphill L."/>
            <person name="Shang Y."/>
            <person name="Youmans B."/>
            <person name="Ayvaz T."/>
            <person name="Ross M."/>
            <person name="Santibanez J."/>
            <person name="Aqrawi P."/>
            <person name="Gross S."/>
            <person name="Joshi V."/>
            <person name="Fowler G."/>
            <person name="Nazareth L."/>
            <person name="Reid J."/>
            <person name="Worley K."/>
            <person name="Petrosino J."/>
            <person name="Highlander S."/>
            <person name="Gibbs R."/>
        </authorList>
    </citation>
    <scope>NUCLEOTIDE SEQUENCE [LARGE SCALE GENOMIC DNA]</scope>
    <source>
        <strain evidence="9 10">DSM 4582</strain>
    </source>
</reference>
<evidence type="ECO:0000256" key="2">
    <source>
        <dbReference type="ARBA" id="ARBA00006979"/>
    </source>
</evidence>
<comment type="similarity">
    <text evidence="2 8">Belongs to the UPF0299 family.</text>
</comment>
<keyword evidence="10" id="KW-1185">Reference proteome</keyword>
<dbReference type="HOGENOM" id="CLU_113736_1_1_6"/>
<dbReference type="AlphaFoldDB" id="D4E8T3"/>
<dbReference type="NCBIfam" id="NF002494">
    <property type="entry name" value="PRK01821.1"/>
    <property type="match status" value="1"/>
</dbReference>
<comment type="caution">
    <text evidence="9">The sequence shown here is derived from an EMBL/GenBank/DDBJ whole genome shotgun (WGS) entry which is preliminary data.</text>
</comment>
<evidence type="ECO:0000256" key="8">
    <source>
        <dbReference type="HAMAP-Rule" id="MF_01144"/>
    </source>
</evidence>
<evidence type="ECO:0000256" key="3">
    <source>
        <dbReference type="ARBA" id="ARBA00022475"/>
    </source>
</evidence>
<keyword evidence="4" id="KW-0997">Cell inner membrane</keyword>
<evidence type="ECO:0000256" key="4">
    <source>
        <dbReference type="ARBA" id="ARBA00022519"/>
    </source>
</evidence>
<comment type="subcellular location">
    <subcellularLocation>
        <location evidence="1">Cell inner membrane</location>
        <topology evidence="1">Multi-pass membrane protein</topology>
    </subcellularLocation>
    <subcellularLocation>
        <location evidence="8">Cell membrane</location>
        <topology evidence="8">Multi-pass membrane protein</topology>
    </subcellularLocation>
</comment>
<sequence>MMNTSVKQERIMTNLFALCWKYLRAFALIYLCLFAGNAISALLPITIPGSIIGMLLLFALLSSQLLPAKWVRPGCNVFIRYMVLLFVPIGVGVMQYYRQIVDHLAPLLVSCLVSTVLVLVVVGYSSHYFHRDRSLPAGKRDAKEDK</sequence>